<proteinExistence type="predicted"/>
<dbReference type="Gene3D" id="3.30.420.10">
    <property type="entry name" value="Ribonuclease H-like superfamily/Ribonuclease H"/>
    <property type="match status" value="1"/>
</dbReference>
<dbReference type="Proteomes" id="UP000076502">
    <property type="component" value="Unassembled WGS sequence"/>
</dbReference>
<dbReference type="EMBL" id="KQ434918">
    <property type="protein sequence ID" value="KZC11450.1"/>
    <property type="molecule type" value="Genomic_DNA"/>
</dbReference>
<dbReference type="GO" id="GO:0003676">
    <property type="term" value="F:nucleic acid binding"/>
    <property type="evidence" value="ECO:0007669"/>
    <property type="project" value="InterPro"/>
</dbReference>
<organism evidence="1 2">
    <name type="scientific">Dufourea novaeangliae</name>
    <name type="common">Sweat bee</name>
    <dbReference type="NCBI Taxonomy" id="178035"/>
    <lineage>
        <taxon>Eukaryota</taxon>
        <taxon>Metazoa</taxon>
        <taxon>Ecdysozoa</taxon>
        <taxon>Arthropoda</taxon>
        <taxon>Hexapoda</taxon>
        <taxon>Insecta</taxon>
        <taxon>Pterygota</taxon>
        <taxon>Neoptera</taxon>
        <taxon>Endopterygota</taxon>
        <taxon>Hymenoptera</taxon>
        <taxon>Apocrita</taxon>
        <taxon>Aculeata</taxon>
        <taxon>Apoidea</taxon>
        <taxon>Anthophila</taxon>
        <taxon>Halictidae</taxon>
        <taxon>Rophitinae</taxon>
        <taxon>Dufourea</taxon>
    </lineage>
</organism>
<reference evidence="1 2" key="1">
    <citation type="submission" date="2015-07" db="EMBL/GenBank/DDBJ databases">
        <title>The genome of Dufourea novaeangliae.</title>
        <authorList>
            <person name="Pan H."/>
            <person name="Kapheim K."/>
        </authorList>
    </citation>
    <scope>NUCLEOTIDE SEQUENCE [LARGE SCALE GENOMIC DNA]</scope>
    <source>
        <strain evidence="1">0120121106</strain>
        <tissue evidence="1">Whole body</tissue>
    </source>
</reference>
<dbReference type="AlphaFoldDB" id="A0A154PJR2"/>
<sequence length="55" mass="6427">MVYRETTTTPENMKERIRKACSILAAETIQSAVFSMINRLHQCINVNGHHFEHLR</sequence>
<dbReference type="OrthoDB" id="8028904at2759"/>
<evidence type="ECO:0000313" key="2">
    <source>
        <dbReference type="Proteomes" id="UP000076502"/>
    </source>
</evidence>
<name>A0A154PJR2_DUFNO</name>
<keyword evidence="2" id="KW-1185">Reference proteome</keyword>
<dbReference type="InterPro" id="IPR036397">
    <property type="entry name" value="RNaseH_sf"/>
</dbReference>
<accession>A0A154PJR2</accession>
<gene>
    <name evidence="1" type="ORF">WN55_02624</name>
</gene>
<evidence type="ECO:0000313" key="1">
    <source>
        <dbReference type="EMBL" id="KZC11450.1"/>
    </source>
</evidence>
<protein>
    <submittedName>
        <fullName evidence="1">Uncharacterized protein</fullName>
    </submittedName>
</protein>